<evidence type="ECO:0000313" key="3">
    <source>
        <dbReference type="Proteomes" id="UP001203761"/>
    </source>
</evidence>
<dbReference type="SUPFAM" id="SSF81301">
    <property type="entry name" value="Nucleotidyltransferase"/>
    <property type="match status" value="1"/>
</dbReference>
<comment type="caution">
    <text evidence="2">The sequence shown here is derived from an EMBL/GenBank/DDBJ whole genome shotgun (WGS) entry which is preliminary data.</text>
</comment>
<name>A0ABT0QYX1_9MICO</name>
<reference evidence="2" key="1">
    <citation type="submission" date="2022-02" db="EMBL/GenBank/DDBJ databases">
        <authorList>
            <person name="Lee M."/>
            <person name="Kim S.-J."/>
            <person name="Jung M.-Y."/>
        </authorList>
    </citation>
    <scope>NUCLEOTIDE SEQUENCE</scope>
    <source>
        <strain evidence="2">JHP9</strain>
    </source>
</reference>
<dbReference type="InterPro" id="IPR043519">
    <property type="entry name" value="NT_sf"/>
</dbReference>
<dbReference type="InterPro" id="IPR052366">
    <property type="entry name" value="GTP_Pyrophosphokinase"/>
</dbReference>
<evidence type="ECO:0000259" key="1">
    <source>
        <dbReference type="SMART" id="SM00954"/>
    </source>
</evidence>
<keyword evidence="3" id="KW-1185">Reference proteome</keyword>
<dbReference type="CDD" id="cd05399">
    <property type="entry name" value="NT_Rel-Spo_like"/>
    <property type="match status" value="1"/>
</dbReference>
<dbReference type="SMART" id="SM00954">
    <property type="entry name" value="RelA_SpoT"/>
    <property type="match status" value="1"/>
</dbReference>
<organism evidence="2 3">
    <name type="scientific">Brachybacterium equifaecis</name>
    <dbReference type="NCBI Taxonomy" id="2910770"/>
    <lineage>
        <taxon>Bacteria</taxon>
        <taxon>Bacillati</taxon>
        <taxon>Actinomycetota</taxon>
        <taxon>Actinomycetes</taxon>
        <taxon>Micrococcales</taxon>
        <taxon>Dermabacteraceae</taxon>
        <taxon>Brachybacterium</taxon>
    </lineage>
</organism>
<dbReference type="Gene3D" id="1.10.287.860">
    <property type="entry name" value="Nucleotidyltransferase"/>
    <property type="match status" value="1"/>
</dbReference>
<dbReference type="Gene3D" id="3.30.460.10">
    <property type="entry name" value="Beta Polymerase, domain 2"/>
    <property type="match status" value="1"/>
</dbReference>
<dbReference type="EMBL" id="JAKNCJ010000002">
    <property type="protein sequence ID" value="MCL6422851.1"/>
    <property type="molecule type" value="Genomic_DNA"/>
</dbReference>
<evidence type="ECO:0000313" key="2">
    <source>
        <dbReference type="EMBL" id="MCL6422851.1"/>
    </source>
</evidence>
<dbReference type="Proteomes" id="UP001203761">
    <property type="component" value="Unassembled WGS sequence"/>
</dbReference>
<dbReference type="RefSeq" id="WP_249736965.1">
    <property type="nucleotide sequence ID" value="NZ_JAKNCJ010000002.1"/>
</dbReference>
<dbReference type="InterPro" id="IPR007685">
    <property type="entry name" value="RelA_SpoT"/>
</dbReference>
<sequence>MSAHRLPATPPLDLSALVERRPSAEVQEFLRALAGPGAEGESAADVMRRLQRQVRDFLLEYKFGLDEVATKVGILREQFDATAAISPIEHVKTRVKSPESLSRKVAARGLPGDLDQIRAQVRDIAGVRITCPYVADVRLVAAALERQGDLTVLEVKDYIASPKPNGYRSLHLIVEVPVFLADRTVQVPVEIQIRTIAMDFWASAEHELRYKFDGRVPEEHSRIMVEIAETACALDDQMSELRRVLLT</sequence>
<dbReference type="PANTHER" id="PTHR47837">
    <property type="entry name" value="GTP PYROPHOSPHOKINASE YJBM"/>
    <property type="match status" value="1"/>
</dbReference>
<dbReference type="PANTHER" id="PTHR47837:SF2">
    <property type="entry name" value="GTP PYROPHOSPHOKINASE YWAC"/>
    <property type="match status" value="1"/>
</dbReference>
<accession>A0ABT0QYX1</accession>
<dbReference type="Pfam" id="PF04607">
    <property type="entry name" value="RelA_SpoT"/>
    <property type="match status" value="1"/>
</dbReference>
<proteinExistence type="predicted"/>
<feature type="domain" description="RelA/SpoT" evidence="1">
    <location>
        <begin position="93"/>
        <end position="216"/>
    </location>
</feature>
<protein>
    <submittedName>
        <fullName evidence="2">GTP pyrophosphokinase family protein</fullName>
    </submittedName>
</protein>
<gene>
    <name evidence="2" type="ORF">Bequi_05530</name>
</gene>